<name>A0A3P1BAA4_9BACT</name>
<organism evidence="1 2">
    <name type="scientific">Larkinella rosea</name>
    <dbReference type="NCBI Taxonomy" id="2025312"/>
    <lineage>
        <taxon>Bacteria</taxon>
        <taxon>Pseudomonadati</taxon>
        <taxon>Bacteroidota</taxon>
        <taxon>Cytophagia</taxon>
        <taxon>Cytophagales</taxon>
        <taxon>Spirosomataceae</taxon>
        <taxon>Larkinella</taxon>
    </lineage>
</organism>
<comment type="caution">
    <text evidence="1">The sequence shown here is derived from an EMBL/GenBank/DDBJ whole genome shotgun (WGS) entry which is preliminary data.</text>
</comment>
<reference evidence="1 2" key="1">
    <citation type="submission" date="2018-11" db="EMBL/GenBank/DDBJ databases">
        <authorList>
            <person name="Zhou Z."/>
            <person name="Wang G."/>
        </authorList>
    </citation>
    <scope>NUCLEOTIDE SEQUENCE [LARGE SCALE GENOMIC DNA]</scope>
    <source>
        <strain evidence="1 2">KCTC52004</strain>
    </source>
</reference>
<dbReference type="Proteomes" id="UP000271925">
    <property type="component" value="Unassembled WGS sequence"/>
</dbReference>
<evidence type="ECO:0000313" key="1">
    <source>
        <dbReference type="EMBL" id="RRA98036.1"/>
    </source>
</evidence>
<evidence type="ECO:0000313" key="2">
    <source>
        <dbReference type="Proteomes" id="UP000271925"/>
    </source>
</evidence>
<dbReference type="EMBL" id="RQJO01000016">
    <property type="protein sequence ID" value="RRA98036.1"/>
    <property type="molecule type" value="Genomic_DNA"/>
</dbReference>
<proteinExistence type="predicted"/>
<sequence length="224" mass="25234">MCTVLMVVFCASCGRQNKPDSPKEKTRYETQDASASSWIYTKYEYTDSIGKSLIIQNSFPKGVTKYTNPDGEVYNYVVFFNRVSNETDNPLELKIEFPVNSYEVPPLPGKYFNVLVPPDTMTLDKESLFNYGLTDLKPFLDTCIHKPSSLKRTINSKESSGFYVVILCLVEGAHGVMRTGLSLKGQNLFYRIKIDGSKSNTKSSDKEIQIGSINLKNLMLKKST</sequence>
<protein>
    <submittedName>
        <fullName evidence="1">Uncharacterized protein</fullName>
    </submittedName>
</protein>
<dbReference type="AlphaFoldDB" id="A0A3P1BAA4"/>
<gene>
    <name evidence="1" type="ORF">EHT25_30665</name>
</gene>
<accession>A0A3P1BAA4</accession>
<keyword evidence="2" id="KW-1185">Reference proteome</keyword>